<feature type="domain" description="HTH cro/C1-type" evidence="1">
    <location>
        <begin position="46"/>
        <end position="91"/>
    </location>
</feature>
<dbReference type="PROSITE" id="PS50943">
    <property type="entry name" value="HTH_CROC1"/>
    <property type="match status" value="1"/>
</dbReference>
<accession>A0A1G6LNK6</accession>
<reference evidence="3" key="1">
    <citation type="submission" date="2016-09" db="EMBL/GenBank/DDBJ databases">
        <authorList>
            <person name="Varghese N."/>
            <person name="Submissions S."/>
        </authorList>
    </citation>
    <scope>NUCLEOTIDE SEQUENCE [LARGE SCALE GENOMIC DNA]</scope>
    <source>
        <strain evidence="3">ANC 3699</strain>
    </source>
</reference>
<name>A0A1G6LNK6_9GAMM</name>
<dbReference type="GO" id="GO:0003677">
    <property type="term" value="F:DNA binding"/>
    <property type="evidence" value="ECO:0007669"/>
    <property type="project" value="InterPro"/>
</dbReference>
<keyword evidence="3" id="KW-1185">Reference proteome</keyword>
<gene>
    <name evidence="2" type="ORF">SAMN05421749_105113</name>
</gene>
<dbReference type="SUPFAM" id="SSF47413">
    <property type="entry name" value="lambda repressor-like DNA-binding domains"/>
    <property type="match status" value="1"/>
</dbReference>
<dbReference type="RefSeq" id="WP_092619880.1">
    <property type="nucleotide sequence ID" value="NZ_FMYK01000005.1"/>
</dbReference>
<evidence type="ECO:0000313" key="2">
    <source>
        <dbReference type="EMBL" id="SDC44286.1"/>
    </source>
</evidence>
<dbReference type="Proteomes" id="UP000242317">
    <property type="component" value="Unassembled WGS sequence"/>
</dbReference>
<dbReference type="EMBL" id="FMYK01000005">
    <property type="protein sequence ID" value="SDC44286.1"/>
    <property type="molecule type" value="Genomic_DNA"/>
</dbReference>
<dbReference type="InterPro" id="IPR001387">
    <property type="entry name" value="Cro/C1-type_HTH"/>
</dbReference>
<dbReference type="AlphaFoldDB" id="A0A1G6LNK6"/>
<dbReference type="InterPro" id="IPR010982">
    <property type="entry name" value="Lambda_DNA-bd_dom_sf"/>
</dbReference>
<evidence type="ECO:0000313" key="3">
    <source>
        <dbReference type="Proteomes" id="UP000242317"/>
    </source>
</evidence>
<evidence type="ECO:0000259" key="1">
    <source>
        <dbReference type="PROSITE" id="PS50943"/>
    </source>
</evidence>
<proteinExistence type="predicted"/>
<protein>
    <submittedName>
        <fullName evidence="2">Helix-turn-helix</fullName>
    </submittedName>
</protein>
<organism evidence="2 3">
    <name type="scientific">Acinetobacter marinus</name>
    <dbReference type="NCBI Taxonomy" id="281375"/>
    <lineage>
        <taxon>Bacteria</taxon>
        <taxon>Pseudomonadati</taxon>
        <taxon>Pseudomonadota</taxon>
        <taxon>Gammaproteobacteria</taxon>
        <taxon>Moraxellales</taxon>
        <taxon>Moraxellaceae</taxon>
        <taxon>Acinetobacter</taxon>
    </lineage>
</organism>
<dbReference type="OrthoDB" id="8527218at2"/>
<sequence length="196" mass="22412">MTTKITNSFDDIGDFDFFDFSDVDPVEVKKGAIANDLCALIAHEHLSRAKLAKKLKWKPSRLTKVLSGEQNLTVKTITDIAVALEYDFRLCFHKAYETVELQPWEKKLRSLPRVVEQKTSSSNFLIWQLQTCDEVEEDIKSDRAKDLYISVAVPIHSRSTVKTINVQPVVNQLENKAHSLKDFIFDPSEKMVVQNV</sequence>
<dbReference type="Pfam" id="PF01381">
    <property type="entry name" value="HTH_3"/>
    <property type="match status" value="1"/>
</dbReference>
<dbReference type="Gene3D" id="1.10.260.40">
    <property type="entry name" value="lambda repressor-like DNA-binding domains"/>
    <property type="match status" value="1"/>
</dbReference>